<dbReference type="AlphaFoldDB" id="A0A521EQU3"/>
<dbReference type="OrthoDB" id="9799672at2"/>
<protein>
    <submittedName>
        <fullName evidence="4">Predicted O-methyltransferase YrrM</fullName>
    </submittedName>
</protein>
<dbReference type="PANTHER" id="PTHR10509">
    <property type="entry name" value="O-METHYLTRANSFERASE-RELATED"/>
    <property type="match status" value="1"/>
</dbReference>
<keyword evidence="5" id="KW-1185">Reference proteome</keyword>
<proteinExistence type="predicted"/>
<dbReference type="Gene3D" id="3.40.50.150">
    <property type="entry name" value="Vaccinia Virus protein VP39"/>
    <property type="match status" value="1"/>
</dbReference>
<reference evidence="4 5" key="1">
    <citation type="submission" date="2017-05" db="EMBL/GenBank/DDBJ databases">
        <authorList>
            <person name="Varghese N."/>
            <person name="Submissions S."/>
        </authorList>
    </citation>
    <scope>NUCLEOTIDE SEQUENCE [LARGE SCALE GENOMIC DNA]</scope>
    <source>
        <strain evidence="4 5">DSM 27040</strain>
    </source>
</reference>
<keyword evidence="3" id="KW-0949">S-adenosyl-L-methionine</keyword>
<dbReference type="CDD" id="cd02440">
    <property type="entry name" value="AdoMet_MTases"/>
    <property type="match status" value="1"/>
</dbReference>
<dbReference type="InterPro" id="IPR050362">
    <property type="entry name" value="Cation-dep_OMT"/>
</dbReference>
<evidence type="ECO:0000313" key="4">
    <source>
        <dbReference type="EMBL" id="SMO86296.1"/>
    </source>
</evidence>
<dbReference type="InterPro" id="IPR002935">
    <property type="entry name" value="SAM_O-MeTrfase"/>
</dbReference>
<gene>
    <name evidence="4" type="ORF">SAMN06265379_110119</name>
</gene>
<dbReference type="GO" id="GO:0008171">
    <property type="term" value="F:O-methyltransferase activity"/>
    <property type="evidence" value="ECO:0007669"/>
    <property type="project" value="InterPro"/>
</dbReference>
<evidence type="ECO:0000256" key="1">
    <source>
        <dbReference type="ARBA" id="ARBA00022603"/>
    </source>
</evidence>
<dbReference type="GO" id="GO:0032259">
    <property type="term" value="P:methylation"/>
    <property type="evidence" value="ECO:0007669"/>
    <property type="project" value="UniProtKB-KW"/>
</dbReference>
<name>A0A521EQU3_SACCC</name>
<dbReference type="Pfam" id="PF01596">
    <property type="entry name" value="Methyltransf_3"/>
    <property type="match status" value="1"/>
</dbReference>
<dbReference type="GO" id="GO:0008757">
    <property type="term" value="F:S-adenosylmethionine-dependent methyltransferase activity"/>
    <property type="evidence" value="ECO:0007669"/>
    <property type="project" value="TreeGrafter"/>
</dbReference>
<organism evidence="4 5">
    <name type="scientific">Saccharicrinis carchari</name>
    <dbReference type="NCBI Taxonomy" id="1168039"/>
    <lineage>
        <taxon>Bacteria</taxon>
        <taxon>Pseudomonadati</taxon>
        <taxon>Bacteroidota</taxon>
        <taxon>Bacteroidia</taxon>
        <taxon>Marinilabiliales</taxon>
        <taxon>Marinilabiliaceae</taxon>
        <taxon>Saccharicrinis</taxon>
    </lineage>
</organism>
<evidence type="ECO:0000256" key="2">
    <source>
        <dbReference type="ARBA" id="ARBA00022679"/>
    </source>
</evidence>
<keyword evidence="2 4" id="KW-0808">Transferase</keyword>
<sequence>MFTQNIDLEAYILEHIDKEDELLYDLNRKTHIHILRSRMLSGHWQGQILKMICRMIQPANILEIGTFTGYSSLCMAQSMPHDGFIDTIDIDDEMQAFTQSFFDRSGLAHKIKMHLGDALNIMPALKKKYDLIFIDGDKRQYPDYYHQARELLKPGGFMLVDNVLWDGKVIEPVETDDEYTLGIQKFNKLVKEDKGVEKVIFPIRDGIFVIRKKTD</sequence>
<dbReference type="PROSITE" id="PS51682">
    <property type="entry name" value="SAM_OMT_I"/>
    <property type="match status" value="1"/>
</dbReference>
<evidence type="ECO:0000313" key="5">
    <source>
        <dbReference type="Proteomes" id="UP000319040"/>
    </source>
</evidence>
<dbReference type="RefSeq" id="WP_142534425.1">
    <property type="nucleotide sequence ID" value="NZ_FXTB01000010.1"/>
</dbReference>
<dbReference type="EMBL" id="FXTB01000010">
    <property type="protein sequence ID" value="SMO86296.1"/>
    <property type="molecule type" value="Genomic_DNA"/>
</dbReference>
<dbReference type="SUPFAM" id="SSF53335">
    <property type="entry name" value="S-adenosyl-L-methionine-dependent methyltransferases"/>
    <property type="match status" value="1"/>
</dbReference>
<dbReference type="PANTHER" id="PTHR10509:SF14">
    <property type="entry name" value="CAFFEOYL-COA O-METHYLTRANSFERASE 3-RELATED"/>
    <property type="match status" value="1"/>
</dbReference>
<evidence type="ECO:0000256" key="3">
    <source>
        <dbReference type="ARBA" id="ARBA00022691"/>
    </source>
</evidence>
<dbReference type="InterPro" id="IPR029063">
    <property type="entry name" value="SAM-dependent_MTases_sf"/>
</dbReference>
<dbReference type="Proteomes" id="UP000319040">
    <property type="component" value="Unassembled WGS sequence"/>
</dbReference>
<accession>A0A521EQU3</accession>
<keyword evidence="1 4" id="KW-0489">Methyltransferase</keyword>